<dbReference type="AlphaFoldDB" id="A0AAV8UQH5"/>
<dbReference type="EMBL" id="JAMWBK010000005">
    <property type="protein sequence ID" value="KAJ8904819.1"/>
    <property type="molecule type" value="Genomic_DNA"/>
</dbReference>
<comment type="caution">
    <text evidence="2">The sequence shown here is derived from an EMBL/GenBank/DDBJ whole genome shotgun (WGS) entry which is preliminary data.</text>
</comment>
<accession>A0AAV8UQH5</accession>
<dbReference type="Proteomes" id="UP001157974">
    <property type="component" value="Unassembled WGS sequence"/>
</dbReference>
<feature type="region of interest" description="Disordered" evidence="1">
    <location>
        <begin position="1"/>
        <end position="175"/>
    </location>
</feature>
<feature type="compositionally biased region" description="Polar residues" evidence="1">
    <location>
        <begin position="1"/>
        <end position="11"/>
    </location>
</feature>
<sequence length="306" mass="34163">MDQYGRQSPKTLVSAPRKGSLKSGSVASSDVGLDRRPSGSVSRLNRGPSRDGETLARKPSGATSSPEMLSKKPSKTMGKLTKTAPTGLRGVSSNKAVSRDGEGDDRITPDERERRKLDKKKRAEMRKNKTSKSKHAEDDKKRKKKPSLKDVRDKELKEIRNEEETERRQISKDQKRAERLALAVEAMQRLDISPSIIAASVSLQRKEIFKPSGEILSAYEIVEGDQEIEIEEATKEESNAKQFVRKKRPPSQKVENYASLPPTNTSDVNTLKEQLKVKETECFALMNTITEYAQQLAVVVAQLDAK</sequence>
<evidence type="ECO:0008006" key="4">
    <source>
        <dbReference type="Google" id="ProtNLM"/>
    </source>
</evidence>
<feature type="compositionally biased region" description="Basic and acidic residues" evidence="1">
    <location>
        <begin position="147"/>
        <end position="175"/>
    </location>
</feature>
<evidence type="ECO:0000313" key="2">
    <source>
        <dbReference type="EMBL" id="KAJ8904819.1"/>
    </source>
</evidence>
<proteinExistence type="predicted"/>
<feature type="region of interest" description="Disordered" evidence="1">
    <location>
        <begin position="239"/>
        <end position="266"/>
    </location>
</feature>
<keyword evidence="3" id="KW-1185">Reference proteome</keyword>
<organism evidence="2 3">
    <name type="scientific">Rhodosorus marinus</name>
    <dbReference type="NCBI Taxonomy" id="101924"/>
    <lineage>
        <taxon>Eukaryota</taxon>
        <taxon>Rhodophyta</taxon>
        <taxon>Stylonematophyceae</taxon>
        <taxon>Stylonematales</taxon>
        <taxon>Stylonemataceae</taxon>
        <taxon>Rhodosorus</taxon>
    </lineage>
</organism>
<feature type="compositionally biased region" description="Basic and acidic residues" evidence="1">
    <location>
        <begin position="97"/>
        <end position="116"/>
    </location>
</feature>
<name>A0AAV8UQH5_9RHOD</name>
<gene>
    <name evidence="2" type="ORF">NDN08_001334</name>
</gene>
<protein>
    <recommendedName>
        <fullName evidence="4">Ribosome biogenesis protein NOP53</fullName>
    </recommendedName>
</protein>
<evidence type="ECO:0000313" key="3">
    <source>
        <dbReference type="Proteomes" id="UP001157974"/>
    </source>
</evidence>
<reference evidence="2 3" key="1">
    <citation type="journal article" date="2023" name="Nat. Commun.">
        <title>Origin of minicircular mitochondrial genomes in red algae.</title>
        <authorList>
            <person name="Lee Y."/>
            <person name="Cho C.H."/>
            <person name="Lee Y.M."/>
            <person name="Park S.I."/>
            <person name="Yang J.H."/>
            <person name="West J.A."/>
            <person name="Bhattacharya D."/>
            <person name="Yoon H.S."/>
        </authorList>
    </citation>
    <scope>NUCLEOTIDE SEQUENCE [LARGE SCALE GENOMIC DNA]</scope>
    <source>
        <strain evidence="2 3">CCMP1338</strain>
        <tissue evidence="2">Whole cell</tissue>
    </source>
</reference>
<feature type="compositionally biased region" description="Basic residues" evidence="1">
    <location>
        <begin position="117"/>
        <end position="133"/>
    </location>
</feature>
<evidence type="ECO:0000256" key="1">
    <source>
        <dbReference type="SAM" id="MobiDB-lite"/>
    </source>
</evidence>